<dbReference type="InterPro" id="IPR011989">
    <property type="entry name" value="ARM-like"/>
</dbReference>
<feature type="non-terminal residue" evidence="2">
    <location>
        <position position="80"/>
    </location>
</feature>
<gene>
    <name evidence="2" type="ORF">Tci_846230</name>
</gene>
<dbReference type="SMART" id="SM00185">
    <property type="entry name" value="ARM"/>
    <property type="match status" value="1"/>
</dbReference>
<sequence>MHNADKVVQRRIVLSLAHLCSPDDQEAVFVDNNGLDLLLELLQSVHLKHQGDACAALCRLAEKATSVSLVDAGPSSPISQ</sequence>
<accession>A0A699QQY4</accession>
<evidence type="ECO:0000313" key="2">
    <source>
        <dbReference type="EMBL" id="GFC74260.1"/>
    </source>
</evidence>
<reference evidence="2" key="1">
    <citation type="journal article" date="2019" name="Sci. Rep.">
        <title>Draft genome of Tanacetum cinerariifolium, the natural source of mosquito coil.</title>
        <authorList>
            <person name="Yamashiro T."/>
            <person name="Shiraishi A."/>
            <person name="Satake H."/>
            <person name="Nakayama K."/>
        </authorList>
    </citation>
    <scope>NUCLEOTIDE SEQUENCE</scope>
</reference>
<keyword evidence="1" id="KW-0677">Repeat</keyword>
<dbReference type="AlphaFoldDB" id="A0A699QQY4"/>
<dbReference type="Gene3D" id="1.25.10.10">
    <property type="entry name" value="Leucine-rich Repeat Variant"/>
    <property type="match status" value="1"/>
</dbReference>
<dbReference type="PANTHER" id="PTHR46710:SF1">
    <property type="entry name" value="ARM REPEAT PROTEIN INTERACTING WITH ABF2"/>
    <property type="match status" value="1"/>
</dbReference>
<dbReference type="PANTHER" id="PTHR46710">
    <property type="entry name" value="ARM REPEAT PROTEIN INTERACTING WITH ABF2"/>
    <property type="match status" value="1"/>
</dbReference>
<dbReference type="InterPro" id="IPR016024">
    <property type="entry name" value="ARM-type_fold"/>
</dbReference>
<evidence type="ECO:0000256" key="1">
    <source>
        <dbReference type="ARBA" id="ARBA00022737"/>
    </source>
</evidence>
<name>A0A699QQY4_TANCI</name>
<dbReference type="InterPro" id="IPR000225">
    <property type="entry name" value="Armadillo"/>
</dbReference>
<comment type="caution">
    <text evidence="2">The sequence shown here is derived from an EMBL/GenBank/DDBJ whole genome shotgun (WGS) entry which is preliminary data.</text>
</comment>
<organism evidence="2">
    <name type="scientific">Tanacetum cinerariifolium</name>
    <name type="common">Dalmatian daisy</name>
    <name type="synonym">Chrysanthemum cinerariifolium</name>
    <dbReference type="NCBI Taxonomy" id="118510"/>
    <lineage>
        <taxon>Eukaryota</taxon>
        <taxon>Viridiplantae</taxon>
        <taxon>Streptophyta</taxon>
        <taxon>Embryophyta</taxon>
        <taxon>Tracheophyta</taxon>
        <taxon>Spermatophyta</taxon>
        <taxon>Magnoliopsida</taxon>
        <taxon>eudicotyledons</taxon>
        <taxon>Gunneridae</taxon>
        <taxon>Pentapetalae</taxon>
        <taxon>asterids</taxon>
        <taxon>campanulids</taxon>
        <taxon>Asterales</taxon>
        <taxon>Asteraceae</taxon>
        <taxon>Asteroideae</taxon>
        <taxon>Anthemideae</taxon>
        <taxon>Anthemidinae</taxon>
        <taxon>Tanacetum</taxon>
    </lineage>
</organism>
<dbReference type="EMBL" id="BKCJ011046422">
    <property type="protein sequence ID" value="GFC74260.1"/>
    <property type="molecule type" value="Genomic_DNA"/>
</dbReference>
<dbReference type="SUPFAM" id="SSF48371">
    <property type="entry name" value="ARM repeat"/>
    <property type="match status" value="1"/>
</dbReference>
<protein>
    <submittedName>
        <fullName evidence="2">Uncharacterized protein</fullName>
    </submittedName>
</protein>
<dbReference type="Pfam" id="PF00514">
    <property type="entry name" value="Arm"/>
    <property type="match status" value="1"/>
</dbReference>
<dbReference type="InterPro" id="IPR044282">
    <property type="entry name" value="ABAP1/ARIA"/>
</dbReference>
<proteinExistence type="predicted"/>